<keyword evidence="4" id="KW-1185">Reference proteome</keyword>
<reference evidence="3 4" key="1">
    <citation type="submission" date="2019-07" db="EMBL/GenBank/DDBJ databases">
        <title>Cryptosporangium phraense sp. nov., isolated from plant litter.</title>
        <authorList>
            <person name="Suriyachadkun C."/>
        </authorList>
    </citation>
    <scope>NUCLEOTIDE SEQUENCE [LARGE SCALE GENOMIC DNA]</scope>
    <source>
        <strain evidence="3 4">A-T 5661</strain>
    </source>
</reference>
<feature type="coiled-coil region" evidence="1">
    <location>
        <begin position="145"/>
        <end position="206"/>
    </location>
</feature>
<evidence type="ECO:0000259" key="2">
    <source>
        <dbReference type="Pfam" id="PF20000"/>
    </source>
</evidence>
<dbReference type="RefSeq" id="WP_142702375.1">
    <property type="nucleotide sequence ID" value="NZ_VIRS01000001.1"/>
</dbReference>
<keyword evidence="1" id="KW-0175">Coiled coil</keyword>
<protein>
    <submittedName>
        <fullName evidence="3">Molecular chaperone DnaJ</fullName>
    </submittedName>
</protein>
<evidence type="ECO:0000313" key="3">
    <source>
        <dbReference type="EMBL" id="TQS46757.1"/>
    </source>
</evidence>
<accession>A0A545AZL2</accession>
<dbReference type="Pfam" id="PF20000">
    <property type="entry name" value="fvmX2"/>
    <property type="match status" value="1"/>
</dbReference>
<comment type="caution">
    <text evidence="3">The sequence shown here is derived from an EMBL/GenBank/DDBJ whole genome shotgun (WGS) entry which is preliminary data.</text>
</comment>
<organism evidence="3 4">
    <name type="scientific">Cryptosporangium phraense</name>
    <dbReference type="NCBI Taxonomy" id="2593070"/>
    <lineage>
        <taxon>Bacteria</taxon>
        <taxon>Bacillati</taxon>
        <taxon>Actinomycetota</taxon>
        <taxon>Actinomycetes</taxon>
        <taxon>Cryptosporangiales</taxon>
        <taxon>Cryptosporangiaceae</taxon>
        <taxon>Cryptosporangium</taxon>
    </lineage>
</organism>
<dbReference type="InParanoid" id="A0A545AZL2"/>
<dbReference type="Proteomes" id="UP000317982">
    <property type="component" value="Unassembled WGS sequence"/>
</dbReference>
<dbReference type="OrthoDB" id="3695780at2"/>
<dbReference type="InterPro" id="IPR045482">
    <property type="entry name" value="fvmX2"/>
</dbReference>
<name>A0A545AZL2_9ACTN</name>
<dbReference type="EMBL" id="VIRS01000001">
    <property type="protein sequence ID" value="TQS46757.1"/>
    <property type="molecule type" value="Genomic_DNA"/>
</dbReference>
<feature type="domain" description="FtsH ternary system" evidence="2">
    <location>
        <begin position="1"/>
        <end position="254"/>
    </location>
</feature>
<evidence type="ECO:0000313" key="4">
    <source>
        <dbReference type="Proteomes" id="UP000317982"/>
    </source>
</evidence>
<sequence length="257" mass="27870">MCNPRRVRVRASRTIEDAWEQQVRRQVVRRGTATGEARVRESLDATLGGPTLAALAGVLGRIPGWEQDGDSFRHAVEGGYVAYHPQTREMEIVAQASADVQVTGDASEVVRGTVSETAEVEGVGTYYDDGWGGRRESDARRDAELDAERGLAARARELLDEARRQADLAEGARVEAEAGERADAALAEAARTRAEALSRAAEARLEAVGVQARSVFHRALAEAYRDAILAYARARRAEGLRLTEAGGVIEIEFEMPA</sequence>
<evidence type="ECO:0000256" key="1">
    <source>
        <dbReference type="SAM" id="Coils"/>
    </source>
</evidence>
<gene>
    <name evidence="3" type="ORF">FL583_00300</name>
</gene>
<dbReference type="AlphaFoldDB" id="A0A545AZL2"/>
<proteinExistence type="predicted"/>